<keyword evidence="2" id="KW-0732">Signal</keyword>
<evidence type="ECO:0000256" key="1">
    <source>
        <dbReference type="SAM" id="MobiDB-lite"/>
    </source>
</evidence>
<sequence length="461" mass="50986">MNLMRRFVIVLVVATLLLASCAPSSTQAPASQQTGGTTESGQTSEKKPTITLWLDSGGDATQLQCMIDNIVGNFNKKGNSFTVEAQPLANSWDATRTAITGGGGPDIVITPGPSFAYEMAKAGQLLALDQYAQEFGWDKQFLPWALSLGKVDGKLYSIPHEIETLVLYYNKTVFEQHGWKPPKTIDEYLKLVEDIKAAGLIPNAAGNSDWKPADEHYWSIFVNHMAGPQKVYDALTGKIPWTDPDFEKAIDTMNQLFMNGDFMGSLDRYYTTKSTEFLTALGDGKAAMAPSGTWWMGTIGNYFGEKANNSNDWDWVPFPTTDGSPLFTLGIGSTYSINAATKYPKESAQFLTYYFSPEAQSISITQCGIAPAPINLTTQQLKGIDPRRARLIEELSKAAANGQYGYTTWTFWPPKSDVYIYDEIEKVWAKQVTVQDYLKGLNDLFQEELKAGNIPPIPERK</sequence>
<proteinExistence type="predicted"/>
<name>A0A3D1JEG8_9CHLR</name>
<dbReference type="EMBL" id="DPBP01000014">
    <property type="protein sequence ID" value="HCE16834.1"/>
    <property type="molecule type" value="Genomic_DNA"/>
</dbReference>
<accession>A0A3D1JEG8</accession>
<evidence type="ECO:0000313" key="4">
    <source>
        <dbReference type="EMBL" id="HCE16834.1"/>
    </source>
</evidence>
<dbReference type="PANTHER" id="PTHR43649">
    <property type="entry name" value="ARABINOSE-BINDING PROTEIN-RELATED"/>
    <property type="match status" value="1"/>
</dbReference>
<feature type="signal peptide" evidence="2">
    <location>
        <begin position="1"/>
        <end position="30"/>
    </location>
</feature>
<gene>
    <name evidence="3" type="ORF">ATHL_03227</name>
    <name evidence="4" type="ORF">DEQ80_03150</name>
</gene>
<dbReference type="Proteomes" id="UP000264141">
    <property type="component" value="Unassembled WGS sequence"/>
</dbReference>
<reference evidence="4 6" key="3">
    <citation type="journal article" date="2018" name="Nat. Biotechnol.">
        <title>A standardized bacterial taxonomy based on genome phylogeny substantially revises the tree of life.</title>
        <authorList>
            <person name="Parks D.H."/>
            <person name="Chuvochina M."/>
            <person name="Waite D.W."/>
            <person name="Rinke C."/>
            <person name="Skarshewski A."/>
            <person name="Chaumeil P.A."/>
            <person name="Hugenholtz P."/>
        </authorList>
    </citation>
    <scope>NUCLEOTIDE SEQUENCE [LARGE SCALE GENOMIC DNA]</scope>
    <source>
        <strain evidence="4">UBA8781</strain>
    </source>
</reference>
<dbReference type="Pfam" id="PF01547">
    <property type="entry name" value="SBP_bac_1"/>
    <property type="match status" value="1"/>
</dbReference>
<feature type="region of interest" description="Disordered" evidence="1">
    <location>
        <begin position="26"/>
        <end position="46"/>
    </location>
</feature>
<protein>
    <submittedName>
        <fullName evidence="3 4">ABC transporter substrate-binding protein</fullName>
    </submittedName>
</protein>
<dbReference type="AlphaFoldDB" id="A0A3D1JEG8"/>
<feature type="compositionally biased region" description="Low complexity" evidence="1">
    <location>
        <begin position="31"/>
        <end position="43"/>
    </location>
</feature>
<evidence type="ECO:0000313" key="3">
    <source>
        <dbReference type="EMBL" id="GAP08325.1"/>
    </source>
</evidence>
<reference evidence="5" key="2">
    <citation type="submission" date="2015-07" db="EMBL/GenBank/DDBJ databases">
        <title>Draft Genome Sequences of Anaerolinea thermolimosa IMO-1, Bellilinea caldifistulae GOMI-1, Leptolinea tardivitalis YMTK-2, Levilinea saccharolytica KIBI-1,Longilinea arvoryzae KOME-1, Previously Described as Members of the Anaerolineaceae (Chloroflexi).</title>
        <authorList>
            <person name="Sekiguchi Y."/>
            <person name="Ohashi A."/>
            <person name="Matsuura N."/>
            <person name="Tourlousse M.D."/>
        </authorList>
    </citation>
    <scope>NUCLEOTIDE SEQUENCE [LARGE SCALE GENOMIC DNA]</scope>
    <source>
        <strain evidence="5">IMO-1</strain>
    </source>
</reference>
<reference evidence="3" key="1">
    <citation type="journal article" date="2015" name="Genome Announc.">
        <title>Draft Genome Sequences of Anaerolinea thermolimosa IMO-1, Bellilinea caldifistulae GOMI-1, Leptolinea tardivitalis YMTK-2, Levilinea saccharolytica KIBI-1, Longilinea arvoryzae KOME-1, Previously Described as Members of the Class Anaerolineae (Chloroflexi).</title>
        <authorList>
            <person name="Matsuura N."/>
            <person name="Tourlousse M.D."/>
            <person name="Ohashi A."/>
            <person name="Hugenholtz P."/>
            <person name="Sekiguchi Y."/>
        </authorList>
    </citation>
    <scope>NUCLEOTIDE SEQUENCE</scope>
    <source>
        <strain evidence="3">IMO-1</strain>
    </source>
</reference>
<dbReference type="STRING" id="229919.GCA_001050195_03166"/>
<dbReference type="Proteomes" id="UP000253922">
    <property type="component" value="Unassembled WGS sequence"/>
</dbReference>
<feature type="chain" id="PRO_5042708676" evidence="2">
    <location>
        <begin position="31"/>
        <end position="461"/>
    </location>
</feature>
<dbReference type="SUPFAM" id="SSF53850">
    <property type="entry name" value="Periplasmic binding protein-like II"/>
    <property type="match status" value="1"/>
</dbReference>
<organism evidence="4 6">
    <name type="scientific">Anaerolinea thermolimosa</name>
    <dbReference type="NCBI Taxonomy" id="229919"/>
    <lineage>
        <taxon>Bacteria</taxon>
        <taxon>Bacillati</taxon>
        <taxon>Chloroflexota</taxon>
        <taxon>Anaerolineae</taxon>
        <taxon>Anaerolineales</taxon>
        <taxon>Anaerolineaceae</taxon>
        <taxon>Anaerolinea</taxon>
    </lineage>
</organism>
<dbReference type="RefSeq" id="WP_062195842.1">
    <property type="nucleotide sequence ID" value="NZ_DF967966.1"/>
</dbReference>
<evidence type="ECO:0000313" key="5">
    <source>
        <dbReference type="Proteomes" id="UP000253922"/>
    </source>
</evidence>
<keyword evidence="5" id="KW-1185">Reference proteome</keyword>
<dbReference type="OrthoDB" id="41208at2"/>
<dbReference type="PROSITE" id="PS51257">
    <property type="entry name" value="PROKAR_LIPOPROTEIN"/>
    <property type="match status" value="1"/>
</dbReference>
<evidence type="ECO:0000256" key="2">
    <source>
        <dbReference type="SAM" id="SignalP"/>
    </source>
</evidence>
<dbReference type="InterPro" id="IPR050490">
    <property type="entry name" value="Bact_solute-bd_prot1"/>
</dbReference>
<dbReference type="EMBL" id="DF967966">
    <property type="protein sequence ID" value="GAP08325.1"/>
    <property type="molecule type" value="Genomic_DNA"/>
</dbReference>
<dbReference type="InterPro" id="IPR006059">
    <property type="entry name" value="SBP"/>
</dbReference>
<evidence type="ECO:0000313" key="6">
    <source>
        <dbReference type="Proteomes" id="UP000264141"/>
    </source>
</evidence>
<dbReference type="Gene3D" id="3.40.190.10">
    <property type="entry name" value="Periplasmic binding protein-like II"/>
    <property type="match status" value="2"/>
</dbReference>